<accession>A0A9W9DCJ0</accession>
<keyword evidence="2" id="KW-1185">Reference proteome</keyword>
<dbReference type="Proteomes" id="UP001140510">
    <property type="component" value="Unassembled WGS sequence"/>
</dbReference>
<reference evidence="1" key="1">
    <citation type="submission" date="2022-10" db="EMBL/GenBank/DDBJ databases">
        <title>Tapping the CABI collections for fungal endophytes: first genome assemblies for Collariella, Neodidymelliopsis, Ascochyta clinopodiicola, Didymella pomorum, Didymosphaeria variabile, Neocosmospora piperis and Neocucurbitaria cava.</title>
        <authorList>
            <person name="Hill R."/>
        </authorList>
    </citation>
    <scope>NUCLEOTIDE SEQUENCE</scope>
    <source>
        <strain evidence="1">IMI 355091</strain>
    </source>
</reference>
<evidence type="ECO:0000313" key="1">
    <source>
        <dbReference type="EMBL" id="KAJ4412145.1"/>
    </source>
</evidence>
<name>A0A9W9DCJ0_9PLEO</name>
<gene>
    <name evidence="1" type="ORF">N0V91_000613</name>
</gene>
<proteinExistence type="predicted"/>
<dbReference type="AlphaFoldDB" id="A0A9W9DCJ0"/>
<dbReference type="EMBL" id="JAPEVA010000003">
    <property type="protein sequence ID" value="KAJ4412145.1"/>
    <property type="molecule type" value="Genomic_DNA"/>
</dbReference>
<sequence length="173" mass="20404">MRGIEWLMVESYARYAVQDDIRCPRLDCSATYTERGSWKRHLSESGHGRFEIRCQYKKDPMSQLFCYKHTPEVEKKALEARQRHMDSLYLEAAKIQRRVGHGWGPPGSEQRKLFEEEFTAQLKEETLYIPDKPCPEEMSGAEDYINNLYLWFDRGHVYHGCSGNEDGHICYEE</sequence>
<dbReference type="OrthoDB" id="3782456at2759"/>
<evidence type="ECO:0000313" key="2">
    <source>
        <dbReference type="Proteomes" id="UP001140510"/>
    </source>
</evidence>
<comment type="caution">
    <text evidence="1">The sequence shown here is derived from an EMBL/GenBank/DDBJ whole genome shotgun (WGS) entry which is preliminary data.</text>
</comment>
<organism evidence="1 2">
    <name type="scientific">Didymella pomorum</name>
    <dbReference type="NCBI Taxonomy" id="749634"/>
    <lineage>
        <taxon>Eukaryota</taxon>
        <taxon>Fungi</taxon>
        <taxon>Dikarya</taxon>
        <taxon>Ascomycota</taxon>
        <taxon>Pezizomycotina</taxon>
        <taxon>Dothideomycetes</taxon>
        <taxon>Pleosporomycetidae</taxon>
        <taxon>Pleosporales</taxon>
        <taxon>Pleosporineae</taxon>
        <taxon>Didymellaceae</taxon>
        <taxon>Didymella</taxon>
    </lineage>
</organism>
<protein>
    <submittedName>
        <fullName evidence="1">Uncharacterized protein</fullName>
    </submittedName>
</protein>